<evidence type="ECO:0000313" key="2">
    <source>
        <dbReference type="Proteomes" id="UP001202180"/>
    </source>
</evidence>
<organism evidence="1 2">
    <name type="scientific">Spirosoma liriopis</name>
    <dbReference type="NCBI Taxonomy" id="2937440"/>
    <lineage>
        <taxon>Bacteria</taxon>
        <taxon>Pseudomonadati</taxon>
        <taxon>Bacteroidota</taxon>
        <taxon>Cytophagia</taxon>
        <taxon>Cytophagales</taxon>
        <taxon>Cytophagaceae</taxon>
        <taxon>Spirosoma</taxon>
    </lineage>
</organism>
<evidence type="ECO:0008006" key="3">
    <source>
        <dbReference type="Google" id="ProtNLM"/>
    </source>
</evidence>
<sequence length="160" mass="18519">MLKRLTLTVPKYLKKFLEGEFEAQAGILHVEKWSEIGSLMNLVSRSYPFPMSVEKPSGTTVIISYYCREKSYEVPPDKIPALTKQLDEIFRRSLICEVRKVHELAGGNYGPYVRTFLERYSIEADVDVDFETMRKVYRDYLARNGRKNGKNLCVKSPVLN</sequence>
<name>A0ABT0HNQ0_9BACT</name>
<keyword evidence="2" id="KW-1185">Reference proteome</keyword>
<comment type="caution">
    <text evidence="1">The sequence shown here is derived from an EMBL/GenBank/DDBJ whole genome shotgun (WGS) entry which is preliminary data.</text>
</comment>
<dbReference type="RefSeq" id="WP_248478425.1">
    <property type="nucleotide sequence ID" value="NZ_JALPRF010000003.1"/>
</dbReference>
<dbReference type="Proteomes" id="UP001202180">
    <property type="component" value="Unassembled WGS sequence"/>
</dbReference>
<accession>A0ABT0HNQ0</accession>
<reference evidence="1 2" key="1">
    <citation type="submission" date="2022-04" db="EMBL/GenBank/DDBJ databases">
        <title>Spirosoma sp. strain RP8 genome sequencing and assembly.</title>
        <authorList>
            <person name="Jung Y."/>
        </authorList>
    </citation>
    <scope>NUCLEOTIDE SEQUENCE [LARGE SCALE GENOMIC DNA]</scope>
    <source>
        <strain evidence="1 2">RP8</strain>
    </source>
</reference>
<gene>
    <name evidence="1" type="ORF">M0L20_18180</name>
</gene>
<evidence type="ECO:0000313" key="1">
    <source>
        <dbReference type="EMBL" id="MCK8493800.1"/>
    </source>
</evidence>
<proteinExistence type="predicted"/>
<protein>
    <recommendedName>
        <fullName evidence="3">Transposase</fullName>
    </recommendedName>
</protein>
<dbReference type="EMBL" id="JALPRF010000003">
    <property type="protein sequence ID" value="MCK8493800.1"/>
    <property type="molecule type" value="Genomic_DNA"/>
</dbReference>